<dbReference type="AlphaFoldDB" id="A0A6J7CXE1"/>
<gene>
    <name evidence="1" type="ORF">UFOPK3364_00366</name>
</gene>
<dbReference type="EMBL" id="CAFBLO010000022">
    <property type="protein sequence ID" value="CAB4863267.1"/>
    <property type="molecule type" value="Genomic_DNA"/>
</dbReference>
<sequence>MVIFANLANTTDLLGGAIVDLERSIARTGWVGPARIAYDDVATAFRARLIALAIRARSLG</sequence>
<organism evidence="1">
    <name type="scientific">freshwater metagenome</name>
    <dbReference type="NCBI Taxonomy" id="449393"/>
    <lineage>
        <taxon>unclassified sequences</taxon>
        <taxon>metagenomes</taxon>
        <taxon>ecological metagenomes</taxon>
    </lineage>
</organism>
<accession>A0A6J7CXE1</accession>
<evidence type="ECO:0000313" key="1">
    <source>
        <dbReference type="EMBL" id="CAB4863267.1"/>
    </source>
</evidence>
<reference evidence="1" key="1">
    <citation type="submission" date="2020-05" db="EMBL/GenBank/DDBJ databases">
        <authorList>
            <person name="Chiriac C."/>
            <person name="Salcher M."/>
            <person name="Ghai R."/>
            <person name="Kavagutti S V."/>
        </authorList>
    </citation>
    <scope>NUCLEOTIDE SEQUENCE</scope>
</reference>
<name>A0A6J7CXE1_9ZZZZ</name>
<protein>
    <submittedName>
        <fullName evidence="1">Unannotated protein</fullName>
    </submittedName>
</protein>
<proteinExistence type="predicted"/>